<evidence type="ECO:0000313" key="2">
    <source>
        <dbReference type="EMBL" id="MTH30446.1"/>
    </source>
</evidence>
<name>A0A7K1GNM4_9FLAO</name>
<dbReference type="GO" id="GO:0046820">
    <property type="term" value="F:4-amino-4-deoxychorismate synthase activity"/>
    <property type="evidence" value="ECO:0007669"/>
    <property type="project" value="UniProtKB-EC"/>
</dbReference>
<dbReference type="NCBIfam" id="NF005486">
    <property type="entry name" value="PRK07093.1"/>
    <property type="match status" value="1"/>
</dbReference>
<dbReference type="GO" id="GO:0000162">
    <property type="term" value="P:L-tryptophan biosynthetic process"/>
    <property type="evidence" value="ECO:0007669"/>
    <property type="project" value="TreeGrafter"/>
</dbReference>
<keyword evidence="2" id="KW-0032">Aminotransferase</keyword>
<dbReference type="Gene3D" id="3.60.120.10">
    <property type="entry name" value="Anthranilate synthase"/>
    <property type="match status" value="1"/>
</dbReference>
<comment type="caution">
    <text evidence="2">The sequence shown here is derived from an EMBL/GenBank/DDBJ whole genome shotgun (WGS) entry which is preliminary data.</text>
</comment>
<sequence>MRLKDTTITKMNELGKQRIPFLFIIDFGEQNTYIKPLDQIDHQEVRYNFNGVTNTVVNNATKIPILKPTPISFELYNKQFEIVKKNIQLGNSYLLNLTIQTPIQIDCDLNDIYAIAQAKYKLYYKNQFVCFSPEIFVQIKNKHIYSYPMKGTIDGTLENAEQQLLNNPKENAEHFTIVDLIRNDLNIVAKKVKVDRFKYIDKLITTKGSILQMSSQISGELSDDWHANLGNIFNHLLPAGSITGSPKEKTLEIIQEAETYNRRFYTGVCGIYDGDAVDSAVMIRFIEKEGSQYSYKSGGGITYSSDPYKEYEELLQKIYIPM</sequence>
<dbReference type="Pfam" id="PF00425">
    <property type="entry name" value="Chorismate_bind"/>
    <property type="match status" value="1"/>
</dbReference>
<dbReference type="Proteomes" id="UP000488936">
    <property type="component" value="Unassembled WGS sequence"/>
</dbReference>
<dbReference type="RefSeq" id="WP_155036431.1">
    <property type="nucleotide sequence ID" value="NZ_JAYMMG010000046.1"/>
</dbReference>
<proteinExistence type="predicted"/>
<organism evidence="2 3">
    <name type="scientific">Myroides pelagicus</name>
    <dbReference type="NCBI Taxonomy" id="270914"/>
    <lineage>
        <taxon>Bacteria</taxon>
        <taxon>Pseudomonadati</taxon>
        <taxon>Bacteroidota</taxon>
        <taxon>Flavobacteriia</taxon>
        <taxon>Flavobacteriales</taxon>
        <taxon>Flavobacteriaceae</taxon>
        <taxon>Myroides</taxon>
    </lineage>
</organism>
<dbReference type="PRINTS" id="PR00095">
    <property type="entry name" value="ANTSNTHASEI"/>
</dbReference>
<dbReference type="InterPro" id="IPR005801">
    <property type="entry name" value="ADC_synthase"/>
</dbReference>
<dbReference type="OrthoDB" id="9803598at2"/>
<dbReference type="PANTHER" id="PTHR11236:SF50">
    <property type="entry name" value="AMINODEOXYCHORISMATE SYNTHASE COMPONENT 1"/>
    <property type="match status" value="1"/>
</dbReference>
<protein>
    <submittedName>
        <fullName evidence="2">Aminodeoxychorismate synthase component I</fullName>
        <ecNumber evidence="2">2.6.1.85</ecNumber>
    </submittedName>
</protein>
<dbReference type="SUPFAM" id="SSF56322">
    <property type="entry name" value="ADC synthase"/>
    <property type="match status" value="1"/>
</dbReference>
<dbReference type="AlphaFoldDB" id="A0A7K1GNM4"/>
<accession>A0A7K1GNM4</accession>
<evidence type="ECO:0000259" key="1">
    <source>
        <dbReference type="Pfam" id="PF00425"/>
    </source>
</evidence>
<gene>
    <name evidence="2" type="ORF">GJV77_11115</name>
</gene>
<keyword evidence="2" id="KW-0808">Transferase</keyword>
<feature type="domain" description="Chorismate-utilising enzyme C-terminal" evidence="1">
    <location>
        <begin position="74"/>
        <end position="317"/>
    </location>
</feature>
<dbReference type="PANTHER" id="PTHR11236">
    <property type="entry name" value="AMINOBENZOATE/ANTHRANILATE SYNTHASE"/>
    <property type="match status" value="1"/>
</dbReference>
<reference evidence="2 3" key="1">
    <citation type="journal article" date="2006" name="Int. J. Syst. Evol. Microbiol.">
        <title>Myroides pelagicus sp. nov., isolated from seawater in Thailand.</title>
        <authorList>
            <person name="Yoon J."/>
            <person name="Maneerat S."/>
            <person name="Kawai F."/>
            <person name="Yokota A."/>
        </authorList>
    </citation>
    <scope>NUCLEOTIDE SEQUENCE [LARGE SCALE GENOMIC DNA]</scope>
    <source>
        <strain evidence="2 3">SM1T</strain>
    </source>
</reference>
<keyword evidence="3" id="KW-1185">Reference proteome</keyword>
<dbReference type="InterPro" id="IPR015890">
    <property type="entry name" value="Chorismate_C"/>
</dbReference>
<dbReference type="InterPro" id="IPR019999">
    <property type="entry name" value="Anth_synth_I-like"/>
</dbReference>
<dbReference type="EMBL" id="WMJY01000026">
    <property type="protein sequence ID" value="MTH30446.1"/>
    <property type="molecule type" value="Genomic_DNA"/>
</dbReference>
<dbReference type="EC" id="2.6.1.85" evidence="2"/>
<evidence type="ECO:0000313" key="3">
    <source>
        <dbReference type="Proteomes" id="UP000488936"/>
    </source>
</evidence>